<dbReference type="PRINTS" id="PR00756">
    <property type="entry name" value="ALADIPTASE"/>
</dbReference>
<dbReference type="GO" id="GO:0004177">
    <property type="term" value="F:aminopeptidase activity"/>
    <property type="evidence" value="ECO:0007669"/>
    <property type="project" value="UniProtKB-KW"/>
</dbReference>
<dbReference type="SUPFAM" id="SSF63737">
    <property type="entry name" value="Leukotriene A4 hydrolase N-terminal domain"/>
    <property type="match status" value="1"/>
</dbReference>
<protein>
    <recommendedName>
        <fullName evidence="5">Aminopeptidase N</fullName>
        <ecNumber evidence="4">3.4.11.2</ecNumber>
    </recommendedName>
    <alternativeName>
        <fullName evidence="12">Alanine aminopeptidase</fullName>
    </alternativeName>
    <alternativeName>
        <fullName evidence="13">Lysyl aminopeptidase</fullName>
    </alternativeName>
</protein>
<evidence type="ECO:0000256" key="3">
    <source>
        <dbReference type="ARBA" id="ARBA00010136"/>
    </source>
</evidence>
<keyword evidence="8" id="KW-0479">Metal-binding</keyword>
<keyword evidence="11" id="KW-0482">Metalloprotease</keyword>
<sequence>MVDWLTVTSTANLTREECAQRAAAVEPEAYRLHLDLSTAPDATAETFTSTSTIVFAATGDQTWVDVIADEIERATLNGEDLDVSTYDGARLPVPGLQERNELEVVARCRFSRTGEGLHRFTDAEDENTYLYTHFEPTDARRMFACFEQPDLKARFTVRVTAPAEWVVRSGQAEVERDETYLASGSTATVTFGPTPPQSTYLVALAAGPYHVAEDEWSVSRDDGTEQIVPLTLLCRQAMAKHLDADDIFEVTKQGLTFFDETFGFPYPWGKYDQVFVPEYNLGAMENPGLVTFTEDFLHRGRSTAQQREARAEVIMHEMSHMWFGDLATMRWWDGLWLKESFADLMGYHVASAATRYTDAWTAFVARKSWAYRADQLPSTHPIVATIDDLEAARQNFDGITYAKGASVIKQLMAYAGADAFFAGAREYFARHAFGSTELDDLLVCLEEASGRDLQTWSRLWLQTAGISTLRPEVTRDESGAITRLVVRQDSTDPTTGEQVLRPHRIRIGLYSPAGDGLERTGLLEVDVDGAETEVPEAVGSTAPLLVLNDDDLTFAKVQLDEGSLAVLRERLSALPETLTRALVWSDVWNATRDAALPAADFLDLVIAQAPREPEGALLRTVLERALVALRDYLPADRRPAAAERLVTALDAGMRAAEPGSDLQLIWARALAGAAGDTPAGSPLARALLDGGAPEGLEIDDDLRWALWTALTAQDAATTDELEEQLRRDRSMSGRTAYVRATASRPTAEAKQWAWQRITTDEKLTNDELRSLILGFIAPSGAAETTRFADDYYASLVDWWRARTQTMALILAVGLFPKQPLQAGQAPEDNPAAAAASAWLEANADAPAGLRRSVLESRDDLLRALRAQEAGATTTGTPGAEGDPARIRAGSRSAHPGRSRRPGPPGRR</sequence>
<dbReference type="InterPro" id="IPR045357">
    <property type="entry name" value="Aminopeptidase_N-like_N"/>
</dbReference>
<proteinExistence type="inferred from homology"/>
<evidence type="ECO:0000256" key="9">
    <source>
        <dbReference type="ARBA" id="ARBA00022801"/>
    </source>
</evidence>
<dbReference type="Pfam" id="PF17900">
    <property type="entry name" value="Peptidase_M1_N"/>
    <property type="match status" value="1"/>
</dbReference>
<evidence type="ECO:0000313" key="18">
    <source>
        <dbReference type="EMBL" id="BDZ59402.1"/>
    </source>
</evidence>
<evidence type="ECO:0000259" key="17">
    <source>
        <dbReference type="Pfam" id="PF17900"/>
    </source>
</evidence>
<dbReference type="Pfam" id="PF11838">
    <property type="entry name" value="ERAP1_C"/>
    <property type="match status" value="1"/>
</dbReference>
<dbReference type="InterPro" id="IPR014782">
    <property type="entry name" value="Peptidase_M1_dom"/>
</dbReference>
<comment type="catalytic activity">
    <reaction evidence="1">
        <text>Release of an N-terminal amino acid, Xaa-|-Yaa- from a peptide, amide or arylamide. Xaa is preferably Ala, but may be most amino acids including Pro (slow action). When a terminal hydrophobic residue is followed by a prolyl residue, the two may be released as an intact Xaa-Pro dipeptide.</text>
        <dbReference type="EC" id="3.4.11.2"/>
    </reaction>
</comment>
<name>A0ABM8HEH0_9MICO</name>
<dbReference type="PANTHER" id="PTHR11533:SF174">
    <property type="entry name" value="PUROMYCIN-SENSITIVE AMINOPEPTIDASE-RELATED"/>
    <property type="match status" value="1"/>
</dbReference>
<comment type="cofactor">
    <cofactor evidence="2">
        <name>Zn(2+)</name>
        <dbReference type="ChEBI" id="CHEBI:29105"/>
    </cofactor>
</comment>
<feature type="domain" description="Aminopeptidase N-like N-terminal" evidence="17">
    <location>
        <begin position="27"/>
        <end position="201"/>
    </location>
</feature>
<evidence type="ECO:0000256" key="2">
    <source>
        <dbReference type="ARBA" id="ARBA00001947"/>
    </source>
</evidence>
<evidence type="ECO:0000256" key="1">
    <source>
        <dbReference type="ARBA" id="ARBA00000098"/>
    </source>
</evidence>
<dbReference type="EMBL" id="AP027735">
    <property type="protein sequence ID" value="BDZ59402.1"/>
    <property type="molecule type" value="Genomic_DNA"/>
</dbReference>
<feature type="compositionally biased region" description="Basic residues" evidence="14">
    <location>
        <begin position="894"/>
        <end position="907"/>
    </location>
</feature>
<evidence type="ECO:0000259" key="16">
    <source>
        <dbReference type="Pfam" id="PF11838"/>
    </source>
</evidence>
<reference evidence="18" key="1">
    <citation type="journal article" date="2014" name="Int. J. Syst. Evol. Microbiol.">
        <title>Complete genome of a new Firmicutes species belonging to the dominant human colonic microbiota ('Ruminococcus bicirculans') reveals two chromosomes and a selective capacity to utilize plant glucans.</title>
        <authorList>
            <consortium name="NISC Comparative Sequencing Program"/>
            <person name="Wegmann U."/>
            <person name="Louis P."/>
            <person name="Goesmann A."/>
            <person name="Henrissat B."/>
            <person name="Duncan S.H."/>
            <person name="Flint H.J."/>
        </authorList>
    </citation>
    <scope>NUCLEOTIDE SEQUENCE</scope>
    <source>
        <strain evidence="18">NBRC 110608</strain>
    </source>
</reference>
<evidence type="ECO:0000256" key="5">
    <source>
        <dbReference type="ARBA" id="ARBA00015611"/>
    </source>
</evidence>
<dbReference type="InterPro" id="IPR012778">
    <property type="entry name" value="Pept_M1_aminopeptidase"/>
</dbReference>
<evidence type="ECO:0000256" key="14">
    <source>
        <dbReference type="SAM" id="MobiDB-lite"/>
    </source>
</evidence>
<dbReference type="EC" id="3.4.11.2" evidence="4"/>
<evidence type="ECO:0000256" key="11">
    <source>
        <dbReference type="ARBA" id="ARBA00023049"/>
    </source>
</evidence>
<evidence type="ECO:0000256" key="12">
    <source>
        <dbReference type="ARBA" id="ARBA00029811"/>
    </source>
</evidence>
<dbReference type="SUPFAM" id="SSF55486">
    <property type="entry name" value="Metalloproteases ('zincins'), catalytic domain"/>
    <property type="match status" value="1"/>
</dbReference>
<dbReference type="Pfam" id="PF01433">
    <property type="entry name" value="Peptidase_M1"/>
    <property type="match status" value="1"/>
</dbReference>
<keyword evidence="9" id="KW-0378">Hydrolase</keyword>
<comment type="similarity">
    <text evidence="3">Belongs to the peptidase M1 family.</text>
</comment>
<evidence type="ECO:0000256" key="8">
    <source>
        <dbReference type="ARBA" id="ARBA00022723"/>
    </source>
</evidence>
<evidence type="ECO:0000256" key="4">
    <source>
        <dbReference type="ARBA" id="ARBA00012564"/>
    </source>
</evidence>
<feature type="region of interest" description="Disordered" evidence="14">
    <location>
        <begin position="864"/>
        <end position="907"/>
    </location>
</feature>
<keyword evidence="7" id="KW-0645">Protease</keyword>
<evidence type="ECO:0000259" key="15">
    <source>
        <dbReference type="Pfam" id="PF01433"/>
    </source>
</evidence>
<dbReference type="InterPro" id="IPR001930">
    <property type="entry name" value="Peptidase_M1"/>
</dbReference>
<dbReference type="InterPro" id="IPR024571">
    <property type="entry name" value="ERAP1-like_C_dom"/>
</dbReference>
<accession>A0ABM8HEH0</accession>
<dbReference type="PANTHER" id="PTHR11533">
    <property type="entry name" value="PROTEASE M1 ZINC METALLOPROTEASE"/>
    <property type="match status" value="1"/>
</dbReference>
<feature type="domain" description="Peptidase M1 membrane alanine aminopeptidase" evidence="15">
    <location>
        <begin position="248"/>
        <end position="457"/>
    </location>
</feature>
<keyword evidence="10" id="KW-0862">Zinc</keyword>
<evidence type="ECO:0000256" key="6">
    <source>
        <dbReference type="ARBA" id="ARBA00022438"/>
    </source>
</evidence>
<dbReference type="NCBIfam" id="TIGR02412">
    <property type="entry name" value="pepN_strep_liv"/>
    <property type="match status" value="1"/>
</dbReference>
<dbReference type="CDD" id="cd09602">
    <property type="entry name" value="M1_APN"/>
    <property type="match status" value="1"/>
</dbReference>
<gene>
    <name evidence="18" type="ORF">GCM10025872_30590</name>
</gene>
<evidence type="ECO:0000256" key="7">
    <source>
        <dbReference type="ARBA" id="ARBA00022670"/>
    </source>
</evidence>
<dbReference type="InterPro" id="IPR027268">
    <property type="entry name" value="Peptidase_M4/M1_CTD_sf"/>
</dbReference>
<dbReference type="InterPro" id="IPR042097">
    <property type="entry name" value="Aminopeptidase_N-like_N_sf"/>
</dbReference>
<reference evidence="18" key="2">
    <citation type="submission" date="2023-02" db="EMBL/GenBank/DDBJ databases">
        <authorList>
            <person name="Sun Q."/>
            <person name="Mori K."/>
        </authorList>
    </citation>
    <scope>NUCLEOTIDE SEQUENCE</scope>
    <source>
        <strain evidence="18">NBRC 110608</strain>
    </source>
</reference>
<dbReference type="InterPro" id="IPR050344">
    <property type="entry name" value="Peptidase_M1_aminopeptidases"/>
</dbReference>
<feature type="compositionally biased region" description="Low complexity" evidence="14">
    <location>
        <begin position="868"/>
        <end position="893"/>
    </location>
</feature>
<evidence type="ECO:0000256" key="10">
    <source>
        <dbReference type="ARBA" id="ARBA00022833"/>
    </source>
</evidence>
<dbReference type="Gene3D" id="1.10.390.10">
    <property type="entry name" value="Neutral Protease Domain 2"/>
    <property type="match status" value="1"/>
</dbReference>
<evidence type="ECO:0000256" key="13">
    <source>
        <dbReference type="ARBA" id="ARBA00031533"/>
    </source>
</evidence>
<organism evidence="18">
    <name type="scientific">Barrientosiimonas endolithica</name>
    <dbReference type="NCBI Taxonomy" id="1535208"/>
    <lineage>
        <taxon>Bacteria</taxon>
        <taxon>Bacillati</taxon>
        <taxon>Actinomycetota</taxon>
        <taxon>Actinomycetes</taxon>
        <taxon>Micrococcales</taxon>
        <taxon>Dermacoccaceae</taxon>
        <taxon>Barrientosiimonas</taxon>
    </lineage>
</organism>
<dbReference type="Gene3D" id="2.60.40.1730">
    <property type="entry name" value="tricorn interacting facor f3 domain"/>
    <property type="match status" value="1"/>
</dbReference>
<feature type="domain" description="ERAP1-like C-terminal" evidence="16">
    <location>
        <begin position="545"/>
        <end position="860"/>
    </location>
</feature>
<keyword evidence="6 18" id="KW-0031">Aminopeptidase</keyword>